<dbReference type="EMBL" id="WHUG01000003">
    <property type="protein sequence ID" value="MQA38302.1"/>
    <property type="molecule type" value="Genomic_DNA"/>
</dbReference>
<dbReference type="PANTHER" id="PTHR48079:SF6">
    <property type="entry name" value="NAD(P)-BINDING DOMAIN-CONTAINING PROTEIN-RELATED"/>
    <property type="match status" value="1"/>
</dbReference>
<evidence type="ECO:0000313" key="2">
    <source>
        <dbReference type="EMBL" id="MQA38302.1"/>
    </source>
</evidence>
<dbReference type="GO" id="GO:0004029">
    <property type="term" value="F:aldehyde dehydrogenase (NAD+) activity"/>
    <property type="evidence" value="ECO:0007669"/>
    <property type="project" value="TreeGrafter"/>
</dbReference>
<reference evidence="2 3" key="1">
    <citation type="submission" date="2019-10" db="EMBL/GenBank/DDBJ databases">
        <title>Two novel species isolated from a subtropical stream in China.</title>
        <authorList>
            <person name="Lu H."/>
        </authorList>
    </citation>
    <scope>NUCLEOTIDE SEQUENCE [LARGE SCALE GENOMIC DNA]</scope>
    <source>
        <strain evidence="2 3">FT29W</strain>
    </source>
</reference>
<organism evidence="2 3">
    <name type="scientific">Rugamonas aquatica</name>
    <dbReference type="NCBI Taxonomy" id="2743357"/>
    <lineage>
        <taxon>Bacteria</taxon>
        <taxon>Pseudomonadati</taxon>
        <taxon>Pseudomonadota</taxon>
        <taxon>Betaproteobacteria</taxon>
        <taxon>Burkholderiales</taxon>
        <taxon>Oxalobacteraceae</taxon>
        <taxon>Telluria group</taxon>
        <taxon>Rugamonas</taxon>
    </lineage>
</organism>
<dbReference type="Proteomes" id="UP000440498">
    <property type="component" value="Unassembled WGS sequence"/>
</dbReference>
<dbReference type="AlphaFoldDB" id="A0A6A7MZX2"/>
<comment type="caution">
    <text evidence="2">The sequence shown here is derived from an EMBL/GenBank/DDBJ whole genome shotgun (WGS) entry which is preliminary data.</text>
</comment>
<protein>
    <submittedName>
        <fullName evidence="2">NAD(P)H-binding protein</fullName>
    </submittedName>
</protein>
<proteinExistence type="predicted"/>
<dbReference type="InterPro" id="IPR051783">
    <property type="entry name" value="NAD(P)-dependent_oxidoreduct"/>
</dbReference>
<feature type="domain" description="NAD-dependent epimerase/dehydratase" evidence="1">
    <location>
        <begin position="3"/>
        <end position="214"/>
    </location>
</feature>
<evidence type="ECO:0000259" key="1">
    <source>
        <dbReference type="Pfam" id="PF01370"/>
    </source>
</evidence>
<dbReference type="SUPFAM" id="SSF51735">
    <property type="entry name" value="NAD(P)-binding Rossmann-fold domains"/>
    <property type="match status" value="1"/>
</dbReference>
<dbReference type="RefSeq" id="WP_152837718.1">
    <property type="nucleotide sequence ID" value="NZ_WHUG01000003.1"/>
</dbReference>
<dbReference type="GO" id="GO:0005737">
    <property type="term" value="C:cytoplasm"/>
    <property type="evidence" value="ECO:0007669"/>
    <property type="project" value="TreeGrafter"/>
</dbReference>
<dbReference type="InterPro" id="IPR036291">
    <property type="entry name" value="NAD(P)-bd_dom_sf"/>
</dbReference>
<dbReference type="PANTHER" id="PTHR48079">
    <property type="entry name" value="PROTEIN YEEZ"/>
    <property type="match status" value="1"/>
</dbReference>
<dbReference type="InterPro" id="IPR001509">
    <property type="entry name" value="Epimerase_deHydtase"/>
</dbReference>
<keyword evidence="3" id="KW-1185">Reference proteome</keyword>
<evidence type="ECO:0000313" key="3">
    <source>
        <dbReference type="Proteomes" id="UP000440498"/>
    </source>
</evidence>
<name>A0A6A7MZX2_9BURK</name>
<dbReference type="Pfam" id="PF01370">
    <property type="entry name" value="Epimerase"/>
    <property type="match status" value="1"/>
</dbReference>
<dbReference type="Gene3D" id="3.40.50.720">
    <property type="entry name" value="NAD(P)-binding Rossmann-like Domain"/>
    <property type="match status" value="1"/>
</dbReference>
<gene>
    <name evidence="2" type="ORF">GEV02_09095</name>
</gene>
<accession>A0A6A7MZX2</accession>
<sequence length="293" mass="30676">MRVFVTGATGFVGSAVVAELIAAGHQVTGLARSDASAQALAAAGAQAHRGDLEDVDGLRQAAAQSDGVIHTGFNHDFSKFQASCEMDRRVIDALGSALEGSARPLVVTSAMGVLPRGVVSTEQSTPIGHPRAASEQAVDALRARAVQASVLRLPPSVHGAGDHGFVPILIETARRTGVSAMVDGGLNRWPAVHRLDAARLYRLALEQGEAGRRYHAAAEEGVAFRDIAGLIGDKLGLPVVSLNAEEAAAHFGWFANFAAMDIPSSSAWTRATLGWLPTQAELLSDLRQANYFA</sequence>
<dbReference type="CDD" id="cd05262">
    <property type="entry name" value="SDR_a7"/>
    <property type="match status" value="1"/>
</dbReference>